<keyword evidence="1" id="KW-0812">Transmembrane</keyword>
<dbReference type="EMBL" id="BT134584">
    <property type="protein sequence ID" value="AFK34379.1"/>
    <property type="molecule type" value="mRNA"/>
</dbReference>
<dbReference type="AlphaFoldDB" id="I3S287"/>
<accession>I3S287</accession>
<evidence type="ECO:0000313" key="2">
    <source>
        <dbReference type="EMBL" id="AFK34379.1"/>
    </source>
</evidence>
<proteinExistence type="evidence at transcript level"/>
<feature type="transmembrane region" description="Helical" evidence="1">
    <location>
        <begin position="31"/>
        <end position="49"/>
    </location>
</feature>
<protein>
    <submittedName>
        <fullName evidence="2">Uncharacterized protein</fullName>
    </submittedName>
</protein>
<reference evidence="2" key="1">
    <citation type="submission" date="2012-05" db="EMBL/GenBank/DDBJ databases">
        <authorList>
            <person name="Krishnakumar V."/>
            <person name="Cheung F."/>
            <person name="Xiao Y."/>
            <person name="Chan A."/>
            <person name="Moskal W.A."/>
            <person name="Town C.D."/>
        </authorList>
    </citation>
    <scope>NUCLEOTIDE SEQUENCE</scope>
</reference>
<organism evidence="2">
    <name type="scientific">Lotus japonicus</name>
    <name type="common">Lotus corniculatus var. japonicus</name>
    <dbReference type="NCBI Taxonomy" id="34305"/>
    <lineage>
        <taxon>Eukaryota</taxon>
        <taxon>Viridiplantae</taxon>
        <taxon>Streptophyta</taxon>
        <taxon>Embryophyta</taxon>
        <taxon>Tracheophyta</taxon>
        <taxon>Spermatophyta</taxon>
        <taxon>Magnoliopsida</taxon>
        <taxon>eudicotyledons</taxon>
        <taxon>Gunneridae</taxon>
        <taxon>Pentapetalae</taxon>
        <taxon>rosids</taxon>
        <taxon>fabids</taxon>
        <taxon>Fabales</taxon>
        <taxon>Fabaceae</taxon>
        <taxon>Papilionoideae</taxon>
        <taxon>50 kb inversion clade</taxon>
        <taxon>NPAAA clade</taxon>
        <taxon>Hologalegina</taxon>
        <taxon>robinioid clade</taxon>
        <taxon>Loteae</taxon>
        <taxon>Lotus</taxon>
    </lineage>
</organism>
<keyword evidence="1" id="KW-1133">Transmembrane helix</keyword>
<name>I3S287_LOTJA</name>
<evidence type="ECO:0000256" key="1">
    <source>
        <dbReference type="SAM" id="Phobius"/>
    </source>
</evidence>
<sequence length="76" mass="8378">MGLLGAAAESVRIAAVANSRMLRLFCILRSSTRGGMAPALTIVTLFLSLRTARLRRARREDSRASRLEEESMKTRG</sequence>
<keyword evidence="1" id="KW-0472">Membrane</keyword>